<dbReference type="PRINTS" id="PR00696">
    <property type="entry name" value="RSOLVASERUVC"/>
</dbReference>
<dbReference type="InterPro" id="IPR012337">
    <property type="entry name" value="RNaseH-like_sf"/>
</dbReference>
<evidence type="ECO:0000256" key="4">
    <source>
        <dbReference type="ARBA" id="ARBA00022723"/>
    </source>
</evidence>
<dbReference type="AlphaFoldDB" id="A0A2N8HBX1"/>
<dbReference type="PANTHER" id="PTHR30194">
    <property type="entry name" value="CROSSOVER JUNCTION ENDODEOXYRIBONUCLEASE RUVC"/>
    <property type="match status" value="1"/>
</dbReference>
<evidence type="ECO:0000256" key="6">
    <source>
        <dbReference type="ARBA" id="ARBA00022763"/>
    </source>
</evidence>
<comment type="caution">
    <text evidence="12">The sequence shown here is derived from an EMBL/GenBank/DDBJ whole genome shotgun (WGS) entry which is preliminary data.</text>
</comment>
<evidence type="ECO:0000313" key="12">
    <source>
        <dbReference type="EMBL" id="PNC17363.1"/>
    </source>
</evidence>
<dbReference type="InterPro" id="IPR036397">
    <property type="entry name" value="RNaseH_sf"/>
</dbReference>
<evidence type="ECO:0000256" key="7">
    <source>
        <dbReference type="ARBA" id="ARBA00022801"/>
    </source>
</evidence>
<dbReference type="GO" id="GO:0006310">
    <property type="term" value="P:DNA recombination"/>
    <property type="evidence" value="ECO:0007669"/>
    <property type="project" value="UniProtKB-KW"/>
</dbReference>
<evidence type="ECO:0000256" key="3">
    <source>
        <dbReference type="ARBA" id="ARBA00022722"/>
    </source>
</evidence>
<evidence type="ECO:0000256" key="1">
    <source>
        <dbReference type="ARBA" id="ARBA00009518"/>
    </source>
</evidence>
<dbReference type="GO" id="GO:0006281">
    <property type="term" value="P:DNA repair"/>
    <property type="evidence" value="ECO:0007669"/>
    <property type="project" value="UniProtKB-KW"/>
</dbReference>
<name>A0A2N8HBX1_9BACT</name>
<keyword evidence="7" id="KW-0378">Hydrolase</keyword>
<dbReference type="InterPro" id="IPR002176">
    <property type="entry name" value="X-over_junc_endoDNase_RuvC"/>
</dbReference>
<keyword evidence="2" id="KW-0963">Cytoplasm</keyword>
<dbReference type="Proteomes" id="UP000236000">
    <property type="component" value="Unassembled WGS sequence"/>
</dbReference>
<keyword evidence="3" id="KW-0540">Nuclease</keyword>
<evidence type="ECO:0000313" key="13">
    <source>
        <dbReference type="Proteomes" id="UP000236000"/>
    </source>
</evidence>
<keyword evidence="8" id="KW-0460">Magnesium</keyword>
<keyword evidence="4" id="KW-0479">Metal-binding</keyword>
<dbReference type="EMBL" id="PJKA01000013">
    <property type="protein sequence ID" value="PNC17363.1"/>
    <property type="molecule type" value="Genomic_DNA"/>
</dbReference>
<dbReference type="GO" id="GO:0016787">
    <property type="term" value="F:hydrolase activity"/>
    <property type="evidence" value="ECO:0007669"/>
    <property type="project" value="UniProtKB-KW"/>
</dbReference>
<dbReference type="Gene3D" id="3.30.420.10">
    <property type="entry name" value="Ribonuclease H-like superfamily/Ribonuclease H"/>
    <property type="match status" value="1"/>
</dbReference>
<evidence type="ECO:0000256" key="2">
    <source>
        <dbReference type="ARBA" id="ARBA00022490"/>
    </source>
</evidence>
<evidence type="ECO:0000256" key="11">
    <source>
        <dbReference type="ARBA" id="ARBA00023204"/>
    </source>
</evidence>
<dbReference type="SUPFAM" id="SSF53098">
    <property type="entry name" value="Ribonuclease H-like"/>
    <property type="match status" value="1"/>
</dbReference>
<evidence type="ECO:0000256" key="10">
    <source>
        <dbReference type="ARBA" id="ARBA00023172"/>
    </source>
</evidence>
<dbReference type="PANTHER" id="PTHR30194:SF3">
    <property type="entry name" value="CROSSOVER JUNCTION ENDODEOXYRIBONUCLEASE RUVC"/>
    <property type="match status" value="1"/>
</dbReference>
<gene>
    <name evidence="12" type="ORF">CXU22_12185</name>
</gene>
<dbReference type="GO" id="GO:0046872">
    <property type="term" value="F:metal ion binding"/>
    <property type="evidence" value="ECO:0007669"/>
    <property type="project" value="UniProtKB-KW"/>
</dbReference>
<proteinExistence type="inferred from homology"/>
<dbReference type="OrthoDB" id="9805499at2"/>
<evidence type="ECO:0000256" key="9">
    <source>
        <dbReference type="ARBA" id="ARBA00023125"/>
    </source>
</evidence>
<keyword evidence="11" id="KW-0234">DNA repair</keyword>
<dbReference type="Pfam" id="PF02075">
    <property type="entry name" value="RuvC"/>
    <property type="match status" value="1"/>
</dbReference>
<protein>
    <submittedName>
        <fullName evidence="12">Uncharacterized protein</fullName>
    </submittedName>
</protein>
<keyword evidence="6" id="KW-0227">DNA damage</keyword>
<dbReference type="RefSeq" id="WP_102715843.1">
    <property type="nucleotide sequence ID" value="NZ_PJKA01000013.1"/>
</dbReference>
<organism evidence="12 13">
    <name type="scientific">Akkermansia muciniphila</name>
    <dbReference type="NCBI Taxonomy" id="239935"/>
    <lineage>
        <taxon>Bacteria</taxon>
        <taxon>Pseudomonadati</taxon>
        <taxon>Verrucomicrobiota</taxon>
        <taxon>Verrucomicrobiia</taxon>
        <taxon>Verrucomicrobiales</taxon>
        <taxon>Akkermansiaceae</taxon>
        <taxon>Akkermansia</taxon>
    </lineage>
</organism>
<keyword evidence="5" id="KW-0255">Endonuclease</keyword>
<dbReference type="GO" id="GO:0004520">
    <property type="term" value="F:DNA endonuclease activity"/>
    <property type="evidence" value="ECO:0007669"/>
    <property type="project" value="InterPro"/>
</dbReference>
<reference evidence="12 13" key="1">
    <citation type="journal article" date="2017" name="BMC Genomics">
        <title>Genome sequencing of 39 Akkermansia muciniphila isolates reveals its population structure, genomic and functional diverisity, and global distribution in mammalian gut microbiotas.</title>
        <authorList>
            <person name="Guo X."/>
            <person name="Li S."/>
            <person name="Zhang J."/>
            <person name="Wu F."/>
            <person name="Li X."/>
            <person name="Wu D."/>
            <person name="Zhang M."/>
            <person name="Ou Z."/>
            <person name="Jie Z."/>
            <person name="Yan Q."/>
            <person name="Li P."/>
            <person name="Yi J."/>
            <person name="Peng Y."/>
        </authorList>
    </citation>
    <scope>NUCLEOTIDE SEQUENCE [LARGE SCALE GENOMIC DNA]</scope>
    <source>
        <strain evidence="12 13">GP24</strain>
    </source>
</reference>
<keyword evidence="10" id="KW-0233">DNA recombination</keyword>
<evidence type="ECO:0000256" key="8">
    <source>
        <dbReference type="ARBA" id="ARBA00022842"/>
    </source>
</evidence>
<evidence type="ECO:0000256" key="5">
    <source>
        <dbReference type="ARBA" id="ARBA00022759"/>
    </source>
</evidence>
<sequence length="170" mass="18915">MSKRLLGLDLSLTAAGWALVWDGSPKWGVIKSRHKGVKRLSEIRNEVRDIINQTQPSLAVIEGYSYGSSQGMAGLAELGGVVRLLLFDMEVPFIVVQPTTNKKFATGKGNAEKDLMLKRVFQHWGADMNNNNEADAFALAQFGRCYLNPEGFCSYQVDSVENYKRKELGK</sequence>
<comment type="similarity">
    <text evidence="1">Belongs to the RuvC family.</text>
</comment>
<keyword evidence="9" id="KW-0238">DNA-binding</keyword>
<dbReference type="GO" id="GO:0003677">
    <property type="term" value="F:DNA binding"/>
    <property type="evidence" value="ECO:0007669"/>
    <property type="project" value="UniProtKB-KW"/>
</dbReference>
<accession>A0A2N8HBX1</accession>